<dbReference type="Proteomes" id="UP000018291">
    <property type="component" value="Unassembled WGS sequence"/>
</dbReference>
<name>R4Z7B3_9ACTN</name>
<evidence type="ECO:0000256" key="1">
    <source>
        <dbReference type="SAM" id="MobiDB-lite"/>
    </source>
</evidence>
<dbReference type="EMBL" id="CANL01000060">
    <property type="protein sequence ID" value="CCM65242.1"/>
    <property type="molecule type" value="Genomic_DNA"/>
</dbReference>
<comment type="caution">
    <text evidence="2">The sequence shown here is derived from an EMBL/GenBank/DDBJ whole genome shotgun (WGS) entry which is preliminary data.</text>
</comment>
<reference evidence="2 3" key="1">
    <citation type="journal article" date="2013" name="ISME J.">
        <title>Metabolic model for the filamentous 'Candidatus Microthrix parvicella' based on genomic and metagenomic analyses.</title>
        <authorList>
            <person name="Jon McIlroy S."/>
            <person name="Kristiansen R."/>
            <person name="Albertsen M."/>
            <person name="Michael Karst S."/>
            <person name="Rossetti S."/>
            <person name="Lund Nielsen J."/>
            <person name="Tandoi V."/>
            <person name="James Seviour R."/>
            <person name="Nielsen P.H."/>
        </authorList>
    </citation>
    <scope>NUCLEOTIDE SEQUENCE [LARGE SCALE GENOMIC DNA]</scope>
    <source>
        <strain evidence="2 3">RN1</strain>
    </source>
</reference>
<dbReference type="HOGENOM" id="CLU_989320_0_0_11"/>
<feature type="compositionally biased region" description="Polar residues" evidence="1">
    <location>
        <begin position="272"/>
        <end position="281"/>
    </location>
</feature>
<sequence length="281" mass="30813">MEGHGTTSLPAEYLEKPKNVRLGYAVNVWGAQGATVDEAVALVTPGMSRSMTYVAGSRARLLNEFFVVEDPSDKSRSAEDILVDAIARDDRDTSAFERICDDALGRPFDLPTTEEAAPQLTKSEVEALTIKRDQDRRAARHADAAIESCSKRAMALDAELIEATDKLAVLIHQRAEQANDLESMKGGRFSGPSTRRATTELQGSIEQLDARTGRLSGQIETMRTEKDGLSQRETEALSTFTRSTSFATVLDTRLRIDTEARAKGTRSPDVKQATQRHGLSR</sequence>
<dbReference type="AlphaFoldDB" id="R4Z7B3"/>
<protein>
    <submittedName>
        <fullName evidence="2">Uncharacterized protein</fullName>
    </submittedName>
</protein>
<organism evidence="2 3">
    <name type="scientific">Candidatus Neomicrothrix parvicella RN1</name>
    <dbReference type="NCBI Taxonomy" id="1229780"/>
    <lineage>
        <taxon>Bacteria</taxon>
        <taxon>Bacillati</taxon>
        <taxon>Actinomycetota</taxon>
        <taxon>Acidimicrobiia</taxon>
        <taxon>Acidimicrobiales</taxon>
        <taxon>Microthrixaceae</taxon>
        <taxon>Candidatus Neomicrothrix</taxon>
    </lineage>
</organism>
<feature type="compositionally biased region" description="Polar residues" evidence="1">
    <location>
        <begin position="191"/>
        <end position="202"/>
    </location>
</feature>
<evidence type="ECO:0000313" key="2">
    <source>
        <dbReference type="EMBL" id="CCM65242.1"/>
    </source>
</evidence>
<keyword evidence="3" id="KW-1185">Reference proteome</keyword>
<gene>
    <name evidence="2" type="ORF">BN381_630004</name>
</gene>
<dbReference type="STRING" id="1229780.BN381_630004"/>
<proteinExistence type="predicted"/>
<feature type="region of interest" description="Disordered" evidence="1">
    <location>
        <begin position="181"/>
        <end position="202"/>
    </location>
</feature>
<evidence type="ECO:0000313" key="3">
    <source>
        <dbReference type="Proteomes" id="UP000018291"/>
    </source>
</evidence>
<accession>R4Z7B3</accession>
<feature type="region of interest" description="Disordered" evidence="1">
    <location>
        <begin position="257"/>
        <end position="281"/>
    </location>
</feature>
<feature type="compositionally biased region" description="Basic and acidic residues" evidence="1">
    <location>
        <begin position="257"/>
        <end position="269"/>
    </location>
</feature>